<name>A0A915HSV4_ROMCU</name>
<reference evidence="3" key="1">
    <citation type="submission" date="2022-11" db="UniProtKB">
        <authorList>
            <consortium name="WormBaseParasite"/>
        </authorList>
    </citation>
    <scope>IDENTIFICATION</scope>
</reference>
<sequence length="111" mass="12802">RKQSQQIAFTSNNLSRKLEIKLFIQCFLWSCVYCGVVTLFAVFLQINTLPDRLLLVAHLVCILDHMNNSLAYLSIDNDLGCQIKKLIYFKMWWNSNTVVTTYTDSNGSAKF</sequence>
<accession>A0A915HSV4</accession>
<proteinExistence type="predicted"/>
<keyword evidence="1" id="KW-1133">Transmembrane helix</keyword>
<keyword evidence="1" id="KW-0812">Transmembrane</keyword>
<keyword evidence="1" id="KW-0472">Membrane</keyword>
<protein>
    <submittedName>
        <fullName evidence="3">Uncharacterized protein</fullName>
    </submittedName>
</protein>
<evidence type="ECO:0000313" key="2">
    <source>
        <dbReference type="Proteomes" id="UP000887565"/>
    </source>
</evidence>
<dbReference type="WBParaSite" id="nRc.2.0.1.t04462-RA">
    <property type="protein sequence ID" value="nRc.2.0.1.t04462-RA"/>
    <property type="gene ID" value="nRc.2.0.1.g04462"/>
</dbReference>
<evidence type="ECO:0000256" key="1">
    <source>
        <dbReference type="SAM" id="Phobius"/>
    </source>
</evidence>
<keyword evidence="2" id="KW-1185">Reference proteome</keyword>
<organism evidence="2 3">
    <name type="scientific">Romanomermis culicivorax</name>
    <name type="common">Nematode worm</name>
    <dbReference type="NCBI Taxonomy" id="13658"/>
    <lineage>
        <taxon>Eukaryota</taxon>
        <taxon>Metazoa</taxon>
        <taxon>Ecdysozoa</taxon>
        <taxon>Nematoda</taxon>
        <taxon>Enoplea</taxon>
        <taxon>Dorylaimia</taxon>
        <taxon>Mermithida</taxon>
        <taxon>Mermithoidea</taxon>
        <taxon>Mermithidae</taxon>
        <taxon>Romanomermis</taxon>
    </lineage>
</organism>
<dbReference type="AlphaFoldDB" id="A0A915HSV4"/>
<feature type="transmembrane region" description="Helical" evidence="1">
    <location>
        <begin position="22"/>
        <end position="44"/>
    </location>
</feature>
<dbReference type="Proteomes" id="UP000887565">
    <property type="component" value="Unplaced"/>
</dbReference>
<evidence type="ECO:0000313" key="3">
    <source>
        <dbReference type="WBParaSite" id="nRc.2.0.1.t04462-RA"/>
    </source>
</evidence>